<dbReference type="RefSeq" id="WP_344797041.1">
    <property type="nucleotide sequence ID" value="NZ_BAABBN010000004.1"/>
</dbReference>
<dbReference type="Proteomes" id="UP001501565">
    <property type="component" value="Unassembled WGS sequence"/>
</dbReference>
<proteinExistence type="predicted"/>
<organism evidence="1 2">
    <name type="scientific">Litoribacillus peritrichatus</name>
    <dbReference type="NCBI Taxonomy" id="718191"/>
    <lineage>
        <taxon>Bacteria</taxon>
        <taxon>Pseudomonadati</taxon>
        <taxon>Pseudomonadota</taxon>
        <taxon>Gammaproteobacteria</taxon>
        <taxon>Oceanospirillales</taxon>
        <taxon>Oceanospirillaceae</taxon>
        <taxon>Litoribacillus</taxon>
    </lineage>
</organism>
<evidence type="ECO:0000313" key="1">
    <source>
        <dbReference type="EMBL" id="GAA3920246.1"/>
    </source>
</evidence>
<dbReference type="EMBL" id="BAABBN010000004">
    <property type="protein sequence ID" value="GAA3920246.1"/>
    <property type="molecule type" value="Genomic_DNA"/>
</dbReference>
<protein>
    <submittedName>
        <fullName evidence="1">Uncharacterized protein</fullName>
    </submittedName>
</protein>
<sequence length="340" mass="38230">MKSILLKQIFETERQFCNQAVSQAKHQSPLLEISDFQWFLTACLDPLMVHYDTVDFEEAKAVALSGFQHGLELTGLNWFKQPERKDLILNTWNTLFPNLLLLVSKHPGMIFSQTSNLYSHLLTFGDLYPKNWLTLMVQVSSTSILDSPKMYQSAGFAAAWLSGLVHLRDPALKEVHSLPSDIVMSLFKITEPNKVDDFLTRLNENRWISTYDSHPSRLLTSSYQPQIRVGQNSHLGGDFPEPPTVYASENQLLVKSGSLVWRLYADAFGATMILAHLEDLTNLPDMANHPDILAGFSSLTELEDLRAFSSVACLTDTLALTSEDSFSVIIMSLPYIEPEG</sequence>
<gene>
    <name evidence="1" type="ORF">GCM10022277_14790</name>
</gene>
<reference evidence="2" key="1">
    <citation type="journal article" date="2019" name="Int. J. Syst. Evol. Microbiol.">
        <title>The Global Catalogue of Microorganisms (GCM) 10K type strain sequencing project: providing services to taxonomists for standard genome sequencing and annotation.</title>
        <authorList>
            <consortium name="The Broad Institute Genomics Platform"/>
            <consortium name="The Broad Institute Genome Sequencing Center for Infectious Disease"/>
            <person name="Wu L."/>
            <person name="Ma J."/>
        </authorList>
    </citation>
    <scope>NUCLEOTIDE SEQUENCE [LARGE SCALE GENOMIC DNA]</scope>
    <source>
        <strain evidence="2">JCM 17551</strain>
    </source>
</reference>
<name>A0ABP7MFJ6_9GAMM</name>
<keyword evidence="2" id="KW-1185">Reference proteome</keyword>
<evidence type="ECO:0000313" key="2">
    <source>
        <dbReference type="Proteomes" id="UP001501565"/>
    </source>
</evidence>
<accession>A0ABP7MFJ6</accession>
<comment type="caution">
    <text evidence="1">The sequence shown here is derived from an EMBL/GenBank/DDBJ whole genome shotgun (WGS) entry which is preliminary data.</text>
</comment>